<dbReference type="InterPro" id="IPR036754">
    <property type="entry name" value="YbaK/aa-tRNA-synt-asso_dom_sf"/>
</dbReference>
<dbReference type="Pfam" id="PF04073">
    <property type="entry name" value="tRNA_edit"/>
    <property type="match status" value="1"/>
</dbReference>
<dbReference type="Proteomes" id="UP000019140">
    <property type="component" value="Unassembled WGS sequence"/>
</dbReference>
<proteinExistence type="predicted"/>
<organism evidence="2 3">
    <name type="scientific">Candidatus Entotheonella gemina</name>
    <dbReference type="NCBI Taxonomy" id="1429439"/>
    <lineage>
        <taxon>Bacteria</taxon>
        <taxon>Pseudomonadati</taxon>
        <taxon>Nitrospinota/Tectimicrobiota group</taxon>
        <taxon>Candidatus Tectimicrobiota</taxon>
        <taxon>Candidatus Entotheonellia</taxon>
        <taxon>Candidatus Entotheonellales</taxon>
        <taxon>Candidatus Entotheonellaceae</taxon>
        <taxon>Candidatus Entotheonella</taxon>
    </lineage>
</organism>
<gene>
    <name evidence="2" type="ORF">ETSY2_40025</name>
</gene>
<sequence length="152" mass="17303">MGPEKIVAYLQQHDVRYEGIEHPPAASALDYQKTLGTELQQQAKSLFVRFKRHGERGFAIVTVQAQKQVDLDRIRELLDATSVKLADKQQLHTHTGCQFGELPPLGKPFDVQLLMDRDLLAQDKVYFNAGRLDYSMAVDPKEIQRLEAPILF</sequence>
<dbReference type="AlphaFoldDB" id="W4LPY9"/>
<evidence type="ECO:0000259" key="1">
    <source>
        <dbReference type="Pfam" id="PF04073"/>
    </source>
</evidence>
<dbReference type="GO" id="GO:0002161">
    <property type="term" value="F:aminoacyl-tRNA deacylase activity"/>
    <property type="evidence" value="ECO:0007669"/>
    <property type="project" value="InterPro"/>
</dbReference>
<evidence type="ECO:0000313" key="2">
    <source>
        <dbReference type="EMBL" id="ETW99919.1"/>
    </source>
</evidence>
<accession>W4LPY9</accession>
<comment type="caution">
    <text evidence="2">The sequence shown here is derived from an EMBL/GenBank/DDBJ whole genome shotgun (WGS) entry which is preliminary data.</text>
</comment>
<dbReference type="PANTHER" id="PTHR30411">
    <property type="entry name" value="CYTOPLASMIC PROTEIN"/>
    <property type="match status" value="1"/>
</dbReference>
<dbReference type="InterPro" id="IPR007214">
    <property type="entry name" value="YbaK/aa-tRNA-synth-assoc-dom"/>
</dbReference>
<keyword evidence="3" id="KW-1185">Reference proteome</keyword>
<evidence type="ECO:0000313" key="3">
    <source>
        <dbReference type="Proteomes" id="UP000019140"/>
    </source>
</evidence>
<dbReference type="EMBL" id="AZHX01001781">
    <property type="protein sequence ID" value="ETW99919.1"/>
    <property type="molecule type" value="Genomic_DNA"/>
</dbReference>
<reference evidence="2 3" key="1">
    <citation type="journal article" date="2014" name="Nature">
        <title>An environmental bacterial taxon with a large and distinct metabolic repertoire.</title>
        <authorList>
            <person name="Wilson M.C."/>
            <person name="Mori T."/>
            <person name="Ruckert C."/>
            <person name="Uria A.R."/>
            <person name="Helf M.J."/>
            <person name="Takada K."/>
            <person name="Gernert C."/>
            <person name="Steffens U.A."/>
            <person name="Heycke N."/>
            <person name="Schmitt S."/>
            <person name="Rinke C."/>
            <person name="Helfrich E.J."/>
            <person name="Brachmann A.O."/>
            <person name="Gurgui C."/>
            <person name="Wakimoto T."/>
            <person name="Kracht M."/>
            <person name="Crusemann M."/>
            <person name="Hentschel U."/>
            <person name="Abe I."/>
            <person name="Matsunaga S."/>
            <person name="Kalinowski J."/>
            <person name="Takeyama H."/>
            <person name="Piel J."/>
        </authorList>
    </citation>
    <scope>NUCLEOTIDE SEQUENCE [LARGE SCALE GENOMIC DNA]</scope>
    <source>
        <strain evidence="3">TSY2</strain>
    </source>
</reference>
<dbReference type="SUPFAM" id="SSF55826">
    <property type="entry name" value="YbaK/ProRS associated domain"/>
    <property type="match status" value="1"/>
</dbReference>
<name>W4LPY9_9BACT</name>
<feature type="domain" description="YbaK/aminoacyl-tRNA synthetase-associated" evidence="1">
    <location>
        <begin position="22"/>
        <end position="146"/>
    </location>
</feature>
<dbReference type="PANTHER" id="PTHR30411:SF9">
    <property type="entry name" value="MULTIFUNCTIONAL SER_THR-TRNA DEACYLASE PROXP-Y"/>
    <property type="match status" value="1"/>
</dbReference>
<dbReference type="HOGENOM" id="CLU_094875_2_2_7"/>
<dbReference type="Gene3D" id="3.90.960.10">
    <property type="entry name" value="YbaK/aminoacyl-tRNA synthetase-associated domain"/>
    <property type="match status" value="1"/>
</dbReference>
<protein>
    <recommendedName>
        <fullName evidence="1">YbaK/aminoacyl-tRNA synthetase-associated domain-containing protein</fullName>
    </recommendedName>
</protein>